<comment type="caution">
    <text evidence="2">The sequence shown here is derived from an EMBL/GenBank/DDBJ whole genome shotgun (WGS) entry which is preliminary data.</text>
</comment>
<sequence>MLEKRLFDAWSAIIKVQNGARTILNGLTILDRGYTGHEHLQSAGLIHMNGRLYDPKLHRFLQTDNYVQDPGNTQNYNRYGYVLNNPLKYTDTSGWLTEEQKREEQLRAQRAAEQQGETSRSMTDWYAENPGSPSWFGRLFGAIGKALGITTEPTMQEIVLDEVVVYGKKRSSTSESSNAAGQGDGFNWGIPIGAAGTSISAGTEYADNLIRTSFKTGRNPVSWSKLTPKQQAWRTTKVLGKNAK</sequence>
<dbReference type="Gene3D" id="2.180.10.10">
    <property type="entry name" value="RHS repeat-associated core"/>
    <property type="match status" value="1"/>
</dbReference>
<name>A0ABU1Y5W5_9FLAO</name>
<evidence type="ECO:0000313" key="2">
    <source>
        <dbReference type="EMBL" id="MDR7209622.1"/>
    </source>
</evidence>
<feature type="region of interest" description="Disordered" evidence="1">
    <location>
        <begin position="99"/>
        <end position="123"/>
    </location>
</feature>
<gene>
    <name evidence="2" type="ORF">J2W48_001560</name>
</gene>
<evidence type="ECO:0000256" key="1">
    <source>
        <dbReference type="SAM" id="MobiDB-lite"/>
    </source>
</evidence>
<reference evidence="2 3" key="1">
    <citation type="submission" date="2023-07" db="EMBL/GenBank/DDBJ databases">
        <title>Sorghum-associated microbial communities from plants grown in Nebraska, USA.</title>
        <authorList>
            <person name="Schachtman D."/>
        </authorList>
    </citation>
    <scope>NUCLEOTIDE SEQUENCE [LARGE SCALE GENOMIC DNA]</scope>
    <source>
        <strain evidence="2 3">4129</strain>
    </source>
</reference>
<protein>
    <submittedName>
        <fullName evidence="2">RHS repeat-associated protein</fullName>
    </submittedName>
</protein>
<accession>A0ABU1Y5W5</accession>
<evidence type="ECO:0000313" key="3">
    <source>
        <dbReference type="Proteomes" id="UP001269081"/>
    </source>
</evidence>
<dbReference type="RefSeq" id="WP_310280033.1">
    <property type="nucleotide sequence ID" value="NZ_JAVDWQ010000004.1"/>
</dbReference>
<dbReference type="EMBL" id="JAVDWQ010000004">
    <property type="protein sequence ID" value="MDR7209622.1"/>
    <property type="molecule type" value="Genomic_DNA"/>
</dbReference>
<dbReference type="NCBIfam" id="TIGR03696">
    <property type="entry name" value="Rhs_assc_core"/>
    <property type="match status" value="1"/>
</dbReference>
<keyword evidence="3" id="KW-1185">Reference proteome</keyword>
<organism evidence="2 3">
    <name type="scientific">Flavobacterium piscis</name>
    <dbReference type="NCBI Taxonomy" id="1114874"/>
    <lineage>
        <taxon>Bacteria</taxon>
        <taxon>Pseudomonadati</taxon>
        <taxon>Bacteroidota</taxon>
        <taxon>Flavobacteriia</taxon>
        <taxon>Flavobacteriales</taxon>
        <taxon>Flavobacteriaceae</taxon>
        <taxon>Flavobacterium</taxon>
    </lineage>
</organism>
<proteinExistence type="predicted"/>
<dbReference type="InterPro" id="IPR022385">
    <property type="entry name" value="Rhs_assc_core"/>
</dbReference>
<dbReference type="Proteomes" id="UP001269081">
    <property type="component" value="Unassembled WGS sequence"/>
</dbReference>